<keyword evidence="3" id="KW-1185">Reference proteome</keyword>
<dbReference type="AlphaFoldDB" id="U6M5T4"/>
<feature type="compositionally biased region" description="Polar residues" evidence="1">
    <location>
        <begin position="238"/>
        <end position="267"/>
    </location>
</feature>
<reference evidence="2" key="2">
    <citation type="submission" date="2013-10" db="EMBL/GenBank/DDBJ databases">
        <authorList>
            <person name="Aslett M."/>
        </authorList>
    </citation>
    <scope>NUCLEOTIDE SEQUENCE [LARGE SCALE GENOMIC DNA]</scope>
    <source>
        <strain evidence="2">Weybridge</strain>
    </source>
</reference>
<feature type="compositionally biased region" description="Low complexity" evidence="1">
    <location>
        <begin position="277"/>
        <end position="314"/>
    </location>
</feature>
<dbReference type="Proteomes" id="UP000030763">
    <property type="component" value="Unassembled WGS sequence"/>
</dbReference>
<organism evidence="2 3">
    <name type="scientific">Eimeria maxima</name>
    <name type="common">Coccidian parasite</name>
    <dbReference type="NCBI Taxonomy" id="5804"/>
    <lineage>
        <taxon>Eukaryota</taxon>
        <taxon>Sar</taxon>
        <taxon>Alveolata</taxon>
        <taxon>Apicomplexa</taxon>
        <taxon>Conoidasida</taxon>
        <taxon>Coccidia</taxon>
        <taxon>Eucoccidiorida</taxon>
        <taxon>Eimeriorina</taxon>
        <taxon>Eimeriidae</taxon>
        <taxon>Eimeria</taxon>
    </lineage>
</organism>
<dbReference type="OMA" id="HQHRSSD"/>
<evidence type="ECO:0000313" key="3">
    <source>
        <dbReference type="Proteomes" id="UP000030763"/>
    </source>
</evidence>
<feature type="compositionally biased region" description="Low complexity" evidence="1">
    <location>
        <begin position="322"/>
        <end position="358"/>
    </location>
</feature>
<evidence type="ECO:0000256" key="1">
    <source>
        <dbReference type="SAM" id="MobiDB-lite"/>
    </source>
</evidence>
<dbReference type="OrthoDB" id="348561at2759"/>
<accession>U6M5T4</accession>
<name>U6M5T4_EIMMA</name>
<feature type="region of interest" description="Disordered" evidence="1">
    <location>
        <begin position="226"/>
        <end position="404"/>
    </location>
</feature>
<feature type="compositionally biased region" description="Basic and acidic residues" evidence="1">
    <location>
        <begin position="393"/>
        <end position="404"/>
    </location>
</feature>
<feature type="compositionally biased region" description="Low complexity" evidence="1">
    <location>
        <begin position="364"/>
        <end position="382"/>
    </location>
</feature>
<proteinExistence type="predicted"/>
<dbReference type="RefSeq" id="XP_013333665.1">
    <property type="nucleotide sequence ID" value="XM_013478211.1"/>
</dbReference>
<dbReference type="EMBL" id="HG719198">
    <property type="protein sequence ID" value="CDJ57015.1"/>
    <property type="molecule type" value="Genomic_DNA"/>
</dbReference>
<protein>
    <submittedName>
        <fullName evidence="2">Uncharacterized protein</fullName>
    </submittedName>
</protein>
<sequence>MRNETSTPTNPKTDIPRSLVEAARKVDIPSLLLFANAFVLQQQRQQQQPYFVPATRAEGELQQQLLQCRERLLRLLQQSAATAAAGAAVAVAIAGNSYYDKDSRALIFNETTAETWNDLLQDLRTLLSLLNTMLQSQQCPLPETAAAAVERLLEDINTALHYSRNRKRENRRNFQDWQQYRGGQSSQGHPSWLQQQRVQQQHHQRQQMHLVQAEIKAIAEQLAKWQHTGKVDTHRSGETSLPDNASKNETASPAATNISIVDSLSRQRSTEEDSDPSSDASSLSKSNHSINSSDTNSSDSKNSSNASSNSSKNSARSEDSSKITSSSNSSSNRSSSNNSKASSRSSSKSSSSSSGSDSENNKTADPVDAPSGAAGAAPALAPRESPVSLTVHAGEKHQHRSSDS</sequence>
<dbReference type="GeneID" id="25336795"/>
<gene>
    <name evidence="2" type="ORF">EMWEY_00028090</name>
</gene>
<feature type="compositionally biased region" description="Polar residues" evidence="1">
    <location>
        <begin position="180"/>
        <end position="189"/>
    </location>
</feature>
<reference evidence="2" key="1">
    <citation type="submission" date="2013-10" db="EMBL/GenBank/DDBJ databases">
        <title>Genomic analysis of the causative agents of coccidiosis in chickens.</title>
        <authorList>
            <person name="Reid A.J."/>
            <person name="Blake D."/>
            <person name="Billington K."/>
            <person name="Browne H."/>
            <person name="Dunn M."/>
            <person name="Hung S."/>
            <person name="Kawahara F."/>
            <person name="Miranda-Saavedra D."/>
            <person name="Mourier T."/>
            <person name="Nagra H."/>
            <person name="Otto T.D."/>
            <person name="Rawlings N."/>
            <person name="Sanchez A."/>
            <person name="Sanders M."/>
            <person name="Subramaniam C."/>
            <person name="Tay Y."/>
            <person name="Dear P."/>
            <person name="Doerig C."/>
            <person name="Gruber A."/>
            <person name="Parkinson J."/>
            <person name="Shirley M."/>
            <person name="Wan K.L."/>
            <person name="Berriman M."/>
            <person name="Tomley F."/>
            <person name="Pain A."/>
        </authorList>
    </citation>
    <scope>NUCLEOTIDE SEQUENCE [LARGE SCALE GENOMIC DNA]</scope>
    <source>
        <strain evidence="2">Weybridge</strain>
    </source>
</reference>
<evidence type="ECO:0000313" key="2">
    <source>
        <dbReference type="EMBL" id="CDJ57015.1"/>
    </source>
</evidence>
<feature type="region of interest" description="Disordered" evidence="1">
    <location>
        <begin position="180"/>
        <end position="208"/>
    </location>
</feature>
<dbReference type="VEuPathDB" id="ToxoDB:EMWEY_00028090"/>